<proteinExistence type="predicted"/>
<evidence type="ECO:0000313" key="2">
    <source>
        <dbReference type="Proteomes" id="UP000827986"/>
    </source>
</evidence>
<comment type="caution">
    <text evidence="1">The sequence shown here is derived from an EMBL/GenBank/DDBJ whole genome shotgun (WGS) entry which is preliminary data.</text>
</comment>
<dbReference type="AlphaFoldDB" id="A0A9D3XGF6"/>
<gene>
    <name evidence="1" type="ORF">KIL84_022016</name>
</gene>
<dbReference type="EMBL" id="JAHDVG010000472">
    <property type="protein sequence ID" value="KAH1179433.1"/>
    <property type="molecule type" value="Genomic_DNA"/>
</dbReference>
<sequence length="137" mass="14334">MAYLAHPLCTEAASRLPVHPWGAACELVCGAQQPETEGLSLLTHQVSLNPELPGPALGVEADAHDLIPSCWYFYPLPCQRLSPVPAACCKQVTDSPLELSALCAAPWKSVAACTVRGHCPPTGLGPSPRPAQLLGSS</sequence>
<organism evidence="1 2">
    <name type="scientific">Mauremys mutica</name>
    <name type="common">yellowpond turtle</name>
    <dbReference type="NCBI Taxonomy" id="74926"/>
    <lineage>
        <taxon>Eukaryota</taxon>
        <taxon>Metazoa</taxon>
        <taxon>Chordata</taxon>
        <taxon>Craniata</taxon>
        <taxon>Vertebrata</taxon>
        <taxon>Euteleostomi</taxon>
        <taxon>Archelosauria</taxon>
        <taxon>Testudinata</taxon>
        <taxon>Testudines</taxon>
        <taxon>Cryptodira</taxon>
        <taxon>Durocryptodira</taxon>
        <taxon>Testudinoidea</taxon>
        <taxon>Geoemydidae</taxon>
        <taxon>Geoemydinae</taxon>
        <taxon>Mauremys</taxon>
    </lineage>
</organism>
<evidence type="ECO:0000313" key="1">
    <source>
        <dbReference type="EMBL" id="KAH1179433.1"/>
    </source>
</evidence>
<dbReference type="Proteomes" id="UP000827986">
    <property type="component" value="Unassembled WGS sequence"/>
</dbReference>
<protein>
    <submittedName>
        <fullName evidence="1">Uncharacterized protein</fullName>
    </submittedName>
</protein>
<accession>A0A9D3XGF6</accession>
<name>A0A9D3XGF6_9SAUR</name>
<reference evidence="1" key="1">
    <citation type="submission" date="2021-09" db="EMBL/GenBank/DDBJ databases">
        <title>The genome of Mauremys mutica provides insights into the evolution of semi-aquatic lifestyle.</title>
        <authorList>
            <person name="Gong S."/>
            <person name="Gao Y."/>
        </authorList>
    </citation>
    <scope>NUCLEOTIDE SEQUENCE</scope>
    <source>
        <strain evidence="1">MM-2020</strain>
        <tissue evidence="1">Muscle</tissue>
    </source>
</reference>
<keyword evidence="2" id="KW-1185">Reference proteome</keyword>